<dbReference type="EMBL" id="AGNL01037658">
    <property type="protein sequence ID" value="EJK53509.1"/>
    <property type="molecule type" value="Genomic_DNA"/>
</dbReference>
<evidence type="ECO:0000256" key="7">
    <source>
        <dbReference type="SAM" id="Phobius"/>
    </source>
</evidence>
<feature type="transmembrane region" description="Helical" evidence="7">
    <location>
        <begin position="355"/>
        <end position="376"/>
    </location>
</feature>
<evidence type="ECO:0000313" key="8">
    <source>
        <dbReference type="EMBL" id="EJK53509.1"/>
    </source>
</evidence>
<feature type="region of interest" description="Disordered" evidence="6">
    <location>
        <begin position="1"/>
        <end position="25"/>
    </location>
</feature>
<feature type="transmembrane region" description="Helical" evidence="7">
    <location>
        <begin position="281"/>
        <end position="300"/>
    </location>
</feature>
<keyword evidence="3 7" id="KW-0812">Transmembrane</keyword>
<feature type="transmembrane region" description="Helical" evidence="7">
    <location>
        <begin position="239"/>
        <end position="261"/>
    </location>
</feature>
<dbReference type="InterPro" id="IPR002528">
    <property type="entry name" value="MATE_fam"/>
</dbReference>
<feature type="transmembrane region" description="Helical" evidence="7">
    <location>
        <begin position="468"/>
        <end position="494"/>
    </location>
</feature>
<feature type="transmembrane region" description="Helical" evidence="7">
    <location>
        <begin position="515"/>
        <end position="533"/>
    </location>
</feature>
<evidence type="ECO:0000256" key="3">
    <source>
        <dbReference type="ARBA" id="ARBA00022692"/>
    </source>
</evidence>
<evidence type="ECO:0000256" key="1">
    <source>
        <dbReference type="ARBA" id="ARBA00004141"/>
    </source>
</evidence>
<dbReference type="Proteomes" id="UP000266841">
    <property type="component" value="Unassembled WGS sequence"/>
</dbReference>
<sequence length="556" mass="59552">MSRSRSVIYSRPAAGTESCRRRDDVSLEDDDDAALHSHDDGAFEDGAALHRTVRSSPIRWTDRIGAETSFCAPIVTYVAPRHARLIAASREGEVSTTMAWTIRLRVRLALVLVACVPTSEGLAYRQVPVVIRGQQGHSFCRPGHSCRATVRAFASEPNEERDGGGSVALDLDIDGNLSSWQRFIASLPSAKGDEMDRRILSTAIPSMVNLLVVPLVNAVDTFYVGNLGSAEALAAQSSANQIFFSIYFLAAFLPTITAPLVADAIGKEDWKSAKQRVCESLFLGNILGGLFSLALLLYPARVLRLVVPPSTDSAVMALAVPYLRCRALGMIPTLVASTGFAAYRGLLNTVTPLKVTIVTNLLNLVLDPILIGGSLLRSVFGGFGAAGAAIATSASEFTSSLIYLRLLFRRKLVDWTKLIKPPSLASLLPLVQGGFAMLIRQMTLNVAFVSAARRAQAMDSSGTMAAAYAIVMQIYSLGVVLHLGIQGTAAALVPSARAMGGAQGDEAARKIADRIFSWGTLLGVILALVQMVASECIQLCFYCRTWSSNGFEFAMS</sequence>
<reference evidence="8 9" key="1">
    <citation type="journal article" date="2012" name="Genome Biol.">
        <title>Genome and low-iron response of an oceanic diatom adapted to chronic iron limitation.</title>
        <authorList>
            <person name="Lommer M."/>
            <person name="Specht M."/>
            <person name="Roy A.S."/>
            <person name="Kraemer L."/>
            <person name="Andreson R."/>
            <person name="Gutowska M.A."/>
            <person name="Wolf J."/>
            <person name="Bergner S.V."/>
            <person name="Schilhabel M.B."/>
            <person name="Klostermeier U.C."/>
            <person name="Beiko R.G."/>
            <person name="Rosenstiel P."/>
            <person name="Hippler M."/>
            <person name="Laroche J."/>
        </authorList>
    </citation>
    <scope>NUCLEOTIDE SEQUENCE [LARGE SCALE GENOMIC DNA]</scope>
    <source>
        <strain evidence="8 9">CCMP1005</strain>
    </source>
</reference>
<comment type="similarity">
    <text evidence="2">Belongs to the multi antimicrobial extrusion (MATE) (TC 2.A.66.1) family.</text>
</comment>
<dbReference type="OrthoDB" id="2126698at2759"/>
<feature type="transmembrane region" description="Helical" evidence="7">
    <location>
        <begin position="320"/>
        <end position="343"/>
    </location>
</feature>
<comment type="caution">
    <text evidence="8">The sequence shown here is derived from an EMBL/GenBank/DDBJ whole genome shotgun (WGS) entry which is preliminary data.</text>
</comment>
<keyword evidence="5 7" id="KW-0472">Membrane</keyword>
<dbReference type="GO" id="GO:0016020">
    <property type="term" value="C:membrane"/>
    <property type="evidence" value="ECO:0007669"/>
    <property type="project" value="UniProtKB-SubCell"/>
</dbReference>
<dbReference type="PANTHER" id="PTHR42893">
    <property type="entry name" value="PROTEIN DETOXIFICATION 44, CHLOROPLASTIC-RELATED"/>
    <property type="match status" value="1"/>
</dbReference>
<dbReference type="eggNOG" id="KOG1347">
    <property type="taxonomic scope" value="Eukaryota"/>
</dbReference>
<evidence type="ECO:0000256" key="6">
    <source>
        <dbReference type="SAM" id="MobiDB-lite"/>
    </source>
</evidence>
<evidence type="ECO:0008006" key="10">
    <source>
        <dbReference type="Google" id="ProtNLM"/>
    </source>
</evidence>
<feature type="transmembrane region" description="Helical" evidence="7">
    <location>
        <begin position="382"/>
        <end position="404"/>
    </location>
</feature>
<gene>
    <name evidence="8" type="ORF">THAOC_27045</name>
</gene>
<dbReference type="GO" id="GO:0015297">
    <property type="term" value="F:antiporter activity"/>
    <property type="evidence" value="ECO:0007669"/>
    <property type="project" value="InterPro"/>
</dbReference>
<proteinExistence type="inferred from homology"/>
<evidence type="ECO:0000313" key="9">
    <source>
        <dbReference type="Proteomes" id="UP000266841"/>
    </source>
</evidence>
<evidence type="ECO:0000256" key="2">
    <source>
        <dbReference type="ARBA" id="ARBA00010199"/>
    </source>
</evidence>
<evidence type="ECO:0000256" key="4">
    <source>
        <dbReference type="ARBA" id="ARBA00022989"/>
    </source>
</evidence>
<keyword evidence="9" id="KW-1185">Reference proteome</keyword>
<keyword evidence="4 7" id="KW-1133">Transmembrane helix</keyword>
<evidence type="ECO:0000256" key="5">
    <source>
        <dbReference type="ARBA" id="ARBA00023136"/>
    </source>
</evidence>
<accession>K0RMM0</accession>
<dbReference type="PANTHER" id="PTHR42893:SF46">
    <property type="entry name" value="PROTEIN DETOXIFICATION 44, CHLOROPLASTIC"/>
    <property type="match status" value="1"/>
</dbReference>
<organism evidence="8 9">
    <name type="scientific">Thalassiosira oceanica</name>
    <name type="common">Marine diatom</name>
    <dbReference type="NCBI Taxonomy" id="159749"/>
    <lineage>
        <taxon>Eukaryota</taxon>
        <taxon>Sar</taxon>
        <taxon>Stramenopiles</taxon>
        <taxon>Ochrophyta</taxon>
        <taxon>Bacillariophyta</taxon>
        <taxon>Coscinodiscophyceae</taxon>
        <taxon>Thalassiosirophycidae</taxon>
        <taxon>Thalassiosirales</taxon>
        <taxon>Thalassiosiraceae</taxon>
        <taxon>Thalassiosira</taxon>
    </lineage>
</organism>
<feature type="transmembrane region" description="Helical" evidence="7">
    <location>
        <begin position="199"/>
        <end position="219"/>
    </location>
</feature>
<dbReference type="InterPro" id="IPR044644">
    <property type="entry name" value="DinF-like"/>
</dbReference>
<protein>
    <recommendedName>
        <fullName evidence="10">Polysaccharide biosynthesis protein C-terminal domain-containing protein</fullName>
    </recommendedName>
</protein>
<dbReference type="Pfam" id="PF01554">
    <property type="entry name" value="MatE"/>
    <property type="match status" value="1"/>
</dbReference>
<name>K0RMM0_THAOC</name>
<dbReference type="AlphaFoldDB" id="K0RMM0"/>
<comment type="subcellular location">
    <subcellularLocation>
        <location evidence="1">Membrane</location>
        <topology evidence="1">Multi-pass membrane protein</topology>
    </subcellularLocation>
</comment>
<dbReference type="GO" id="GO:0042910">
    <property type="term" value="F:xenobiotic transmembrane transporter activity"/>
    <property type="evidence" value="ECO:0007669"/>
    <property type="project" value="InterPro"/>
</dbReference>